<evidence type="ECO:0000313" key="2">
    <source>
        <dbReference type="EMBL" id="ONK29108.1"/>
    </source>
</evidence>
<sequence>MTLVEYRLRKRGHIMKRLEREREIYLQAYLNRIVKATDKKGKEYVYKEFEDFYDEMKRKNAVLGDNFAPPVNSNLIALAKRMQNYNEKGGY</sequence>
<name>A0AB36JR00_9STRE</name>
<dbReference type="EMBL" id="MSPT01000016">
    <property type="protein sequence ID" value="ONK26361.1"/>
    <property type="molecule type" value="Genomic_DNA"/>
</dbReference>
<protein>
    <recommendedName>
        <fullName evidence="5">Phage protein</fullName>
    </recommendedName>
</protein>
<organism evidence="1 3">
    <name type="scientific">Streptococcus azizii</name>
    <dbReference type="NCBI Taxonomy" id="1579424"/>
    <lineage>
        <taxon>Bacteria</taxon>
        <taxon>Bacillati</taxon>
        <taxon>Bacillota</taxon>
        <taxon>Bacilli</taxon>
        <taxon>Lactobacillales</taxon>
        <taxon>Streptococcaceae</taxon>
        <taxon>Streptococcus</taxon>
    </lineage>
</organism>
<accession>A0AB36JR00</accession>
<dbReference type="Proteomes" id="UP000188600">
    <property type="component" value="Unassembled WGS sequence"/>
</dbReference>
<evidence type="ECO:0000313" key="4">
    <source>
        <dbReference type="Proteomes" id="UP000188946"/>
    </source>
</evidence>
<dbReference type="EMBL" id="MSPR01000009">
    <property type="protein sequence ID" value="ONK29108.1"/>
    <property type="molecule type" value="Genomic_DNA"/>
</dbReference>
<proteinExistence type="predicted"/>
<evidence type="ECO:0000313" key="1">
    <source>
        <dbReference type="EMBL" id="ONK26361.1"/>
    </source>
</evidence>
<keyword evidence="4" id="KW-1185">Reference proteome</keyword>
<reference evidence="3 4" key="1">
    <citation type="submission" date="2016-12" db="EMBL/GenBank/DDBJ databases">
        <authorList>
            <person name="Gulvik C.A."/>
        </authorList>
    </citation>
    <scope>NUCLEOTIDE SEQUENCE [LARGE SCALE GENOMIC DNA]</scope>
    <source>
        <strain evidence="2 4">12-5202</strain>
        <strain evidence="1 3">12-5291</strain>
    </source>
</reference>
<comment type="caution">
    <text evidence="1">The sequence shown here is derived from an EMBL/GenBank/DDBJ whole genome shotgun (WGS) entry which is preliminary data.</text>
</comment>
<evidence type="ECO:0008006" key="5">
    <source>
        <dbReference type="Google" id="ProtNLM"/>
    </source>
</evidence>
<dbReference type="Proteomes" id="UP000188946">
    <property type="component" value="Unassembled WGS sequence"/>
</dbReference>
<evidence type="ECO:0000313" key="3">
    <source>
        <dbReference type="Proteomes" id="UP000188600"/>
    </source>
</evidence>
<gene>
    <name evidence="2" type="ORF">BVE84_05475</name>
    <name evidence="1" type="ORF">BVE86_07415</name>
</gene>
<dbReference type="AlphaFoldDB" id="A0AB36JR00"/>